<dbReference type="Pfam" id="PF00990">
    <property type="entry name" value="GGDEF"/>
    <property type="match status" value="1"/>
</dbReference>
<evidence type="ECO:0000256" key="1">
    <source>
        <dbReference type="SAM" id="Phobius"/>
    </source>
</evidence>
<accession>F0RJ84</accession>
<feature type="transmembrane region" description="Helical" evidence="1">
    <location>
        <begin position="134"/>
        <end position="153"/>
    </location>
</feature>
<sequence>MADLWVLNGLSLSIMGAASLLALRLWQRRGKPVYAAFLLAFVSQFGGDAYLISLDLLQLDYPDISVADAFYLAYYLLMSAALLLFLPAQLTTRRRIGRTLDGLIITGTVSMVLWDQRLSHLITELHNPLSRLSLVYVLLDLLILGFSVVLLQVERQNRANLLLSSGLISFVIADIIYLQQGDLYRPGLPPDLLWTLGITLQAAGLQQLDRGKQRTSHLLQRKLDLALIALPYVAVPVACLTLALALPATTLRDQVLLWGALAVVTAATVRQALTTADNARMTRELRQSRANLEYLAYHDNLTGLPNRRAFAQLFSYGLSDTEPYGIFSLDLDGFKEINDTHGHAVGDRMLQHVAGLLQASVAPPGQVFRWGGDEFVVVVPGMREPAQAEALLQHLAAAGETPLQLEQQRLRVGLSIGYALGRRPRNHEALLAQADHKMYRTKRRG</sequence>
<dbReference type="KEGG" id="dpt:Deipr_1374"/>
<keyword evidence="1" id="KW-0812">Transmembrane</keyword>
<evidence type="ECO:0000313" key="4">
    <source>
        <dbReference type="Proteomes" id="UP000007718"/>
    </source>
</evidence>
<reference evidence="3 4" key="2">
    <citation type="journal article" date="2012" name="Stand. Genomic Sci.">
        <title>Complete genome sequence of the orange-red pigmented, radioresistant Deinococcus proteolyticus type strain (MRP(T)).</title>
        <authorList>
            <person name="Copeland A."/>
            <person name="Zeytun A."/>
            <person name="Yassawong M."/>
            <person name="Nolan M."/>
            <person name="Lucas S."/>
            <person name="Hammon N."/>
            <person name="Deshpande S."/>
            <person name="Cheng J.F."/>
            <person name="Han C."/>
            <person name="Tapia R."/>
            <person name="Goodwin L.A."/>
            <person name="Pitluck S."/>
            <person name="Mavromatis K."/>
            <person name="Liolios K."/>
            <person name="Pagani I."/>
            <person name="Ivanova N."/>
            <person name="Mikhailova N."/>
            <person name="Pati A."/>
            <person name="Chen A."/>
            <person name="Palaniappan K."/>
            <person name="Land M."/>
            <person name="Hauser L."/>
            <person name="Jeffries C.D."/>
            <person name="Brambilla E.M."/>
            <person name="Rohde M."/>
            <person name="Sikorski J."/>
            <person name="Pukall R."/>
            <person name="Goker M."/>
            <person name="Detter J.C."/>
            <person name="Woyke T."/>
            <person name="Bristow J."/>
            <person name="Eisen J.A."/>
            <person name="Markowitz V."/>
            <person name="Hugenholtz P."/>
            <person name="Kyrpides N.C."/>
            <person name="Klenk H.P."/>
            <person name="Lapidus A."/>
        </authorList>
    </citation>
    <scope>NUCLEOTIDE SEQUENCE [LARGE SCALE GENOMIC DNA]</scope>
    <source>
        <strain evidence="4">ATCC 35074 / DSM 20540 / JCM 6276 / NBRC 101906 / NCIMB 13154 / VKM Ac-1939 / CCM 2703 / MRP</strain>
    </source>
</reference>
<dbReference type="eggNOG" id="COG2199">
    <property type="taxonomic scope" value="Bacteria"/>
</dbReference>
<evidence type="ECO:0000313" key="3">
    <source>
        <dbReference type="EMBL" id="ADY26521.1"/>
    </source>
</evidence>
<dbReference type="SUPFAM" id="SSF55073">
    <property type="entry name" value="Nucleotide cyclase"/>
    <property type="match status" value="1"/>
</dbReference>
<dbReference type="NCBIfam" id="TIGR00254">
    <property type="entry name" value="GGDEF"/>
    <property type="match status" value="1"/>
</dbReference>
<evidence type="ECO:0000259" key="2">
    <source>
        <dbReference type="PROSITE" id="PS50887"/>
    </source>
</evidence>
<dbReference type="STRING" id="693977.Deipr_1374"/>
<dbReference type="SMART" id="SM00267">
    <property type="entry name" value="GGDEF"/>
    <property type="match status" value="1"/>
</dbReference>
<reference evidence="4" key="1">
    <citation type="submission" date="2011-02" db="EMBL/GenBank/DDBJ databases">
        <title>The complete sequence of chromosome of Deinococcus proteolyticus DSM 20540.</title>
        <authorList>
            <consortium name="US DOE Joint Genome Institute (JGI-PGF)"/>
            <person name="Lucas S."/>
            <person name="Copeland A."/>
            <person name="Lapidus A."/>
            <person name="Bruce D."/>
            <person name="Goodwin L."/>
            <person name="Pitluck S."/>
            <person name="Kyrpides N."/>
            <person name="Mavromatis K."/>
            <person name="Pagani I."/>
            <person name="Ivanova N."/>
            <person name="Ovchinnikova G."/>
            <person name="Zeytun A."/>
            <person name="Detter J.C."/>
            <person name="Han C."/>
            <person name="Land M."/>
            <person name="Hauser L."/>
            <person name="Markowitz V."/>
            <person name="Cheng J.-F."/>
            <person name="Hugenholtz P."/>
            <person name="Woyke T."/>
            <person name="Wu D."/>
            <person name="Pukall R."/>
            <person name="Steenblock K."/>
            <person name="Brambilla E."/>
            <person name="Klenk H.-P."/>
            <person name="Eisen J.A."/>
        </authorList>
    </citation>
    <scope>NUCLEOTIDE SEQUENCE [LARGE SCALE GENOMIC DNA]</scope>
    <source>
        <strain evidence="4">ATCC 35074 / DSM 20540 / JCM 6276 / NBRC 101906 / NCIMB 13154 / VKM Ac-1939 / CCM 2703 / MRP</strain>
    </source>
</reference>
<dbReference type="PANTHER" id="PTHR46663">
    <property type="entry name" value="DIGUANYLATE CYCLASE DGCT-RELATED"/>
    <property type="match status" value="1"/>
</dbReference>
<dbReference type="InterPro" id="IPR043128">
    <property type="entry name" value="Rev_trsase/Diguanyl_cyclase"/>
</dbReference>
<dbReference type="Proteomes" id="UP000007718">
    <property type="component" value="Chromosome"/>
</dbReference>
<keyword evidence="4" id="KW-1185">Reference proteome</keyword>
<feature type="transmembrane region" description="Helical" evidence="1">
    <location>
        <begin position="98"/>
        <end position="114"/>
    </location>
</feature>
<gene>
    <name evidence="3" type="ordered locus">Deipr_1374</name>
</gene>
<proteinExistence type="predicted"/>
<feature type="transmembrane region" description="Helical" evidence="1">
    <location>
        <begin position="255"/>
        <end position="273"/>
    </location>
</feature>
<dbReference type="HOGENOM" id="CLU_578376_0_0_0"/>
<dbReference type="InterPro" id="IPR000160">
    <property type="entry name" value="GGDEF_dom"/>
</dbReference>
<keyword evidence="1" id="KW-0472">Membrane</keyword>
<feature type="transmembrane region" description="Helical" evidence="1">
    <location>
        <begin position="6"/>
        <end position="26"/>
    </location>
</feature>
<dbReference type="AlphaFoldDB" id="F0RJ84"/>
<feature type="transmembrane region" description="Helical" evidence="1">
    <location>
        <begin position="229"/>
        <end position="249"/>
    </location>
</feature>
<feature type="transmembrane region" description="Helical" evidence="1">
    <location>
        <begin position="64"/>
        <end position="86"/>
    </location>
</feature>
<organism evidence="3 4">
    <name type="scientific">Deinococcus proteolyticus (strain ATCC 35074 / DSM 20540 / JCM 6276 / NBRC 101906 / NCIMB 13154 / VKM Ac-1939 / CCM 2703 / MRP)</name>
    <dbReference type="NCBI Taxonomy" id="693977"/>
    <lineage>
        <taxon>Bacteria</taxon>
        <taxon>Thermotogati</taxon>
        <taxon>Deinococcota</taxon>
        <taxon>Deinococci</taxon>
        <taxon>Deinococcales</taxon>
        <taxon>Deinococcaceae</taxon>
        <taxon>Deinococcus</taxon>
    </lineage>
</organism>
<dbReference type="PROSITE" id="PS50887">
    <property type="entry name" value="GGDEF"/>
    <property type="match status" value="1"/>
</dbReference>
<protein>
    <submittedName>
        <fullName evidence="3">Diguanylate cyclase</fullName>
    </submittedName>
</protein>
<dbReference type="InterPro" id="IPR052163">
    <property type="entry name" value="DGC-Regulatory_Protein"/>
</dbReference>
<dbReference type="InterPro" id="IPR029787">
    <property type="entry name" value="Nucleotide_cyclase"/>
</dbReference>
<feature type="domain" description="GGDEF" evidence="2">
    <location>
        <begin position="322"/>
        <end position="445"/>
    </location>
</feature>
<name>F0RJ84_DEIPM</name>
<keyword evidence="1" id="KW-1133">Transmembrane helix</keyword>
<feature type="transmembrane region" description="Helical" evidence="1">
    <location>
        <begin position="33"/>
        <end position="52"/>
    </location>
</feature>
<dbReference type="EMBL" id="CP002536">
    <property type="protein sequence ID" value="ADY26521.1"/>
    <property type="molecule type" value="Genomic_DNA"/>
</dbReference>
<dbReference type="Gene3D" id="3.30.70.270">
    <property type="match status" value="1"/>
</dbReference>
<dbReference type="PANTHER" id="PTHR46663:SF2">
    <property type="entry name" value="GGDEF DOMAIN-CONTAINING PROTEIN"/>
    <property type="match status" value="1"/>
</dbReference>
<dbReference type="CDD" id="cd01949">
    <property type="entry name" value="GGDEF"/>
    <property type="match status" value="1"/>
</dbReference>